<dbReference type="InterPro" id="IPR052905">
    <property type="entry name" value="LD-transpeptidase_YkuD-like"/>
</dbReference>
<dbReference type="InterPro" id="IPR005490">
    <property type="entry name" value="LD_TPept_cat_dom"/>
</dbReference>
<dbReference type="GO" id="GO:0008360">
    <property type="term" value="P:regulation of cell shape"/>
    <property type="evidence" value="ECO:0007669"/>
    <property type="project" value="UniProtKB-UniRule"/>
</dbReference>
<evidence type="ECO:0000256" key="2">
    <source>
        <dbReference type="ARBA" id="ARBA00005992"/>
    </source>
</evidence>
<dbReference type="Pfam" id="PF03734">
    <property type="entry name" value="YkuD"/>
    <property type="match status" value="1"/>
</dbReference>
<dbReference type="Gene3D" id="1.10.101.10">
    <property type="entry name" value="PGBD-like superfamily/PGBD"/>
    <property type="match status" value="1"/>
</dbReference>
<feature type="active site" description="Proton donor/acceptor" evidence="7">
    <location>
        <position position="519"/>
    </location>
</feature>
<dbReference type="InterPro" id="IPR038063">
    <property type="entry name" value="Transpep_catalytic_dom"/>
</dbReference>
<dbReference type="Gene3D" id="2.40.440.10">
    <property type="entry name" value="L,D-transpeptidase catalytic domain-like"/>
    <property type="match status" value="1"/>
</dbReference>
<evidence type="ECO:0000256" key="6">
    <source>
        <dbReference type="ARBA" id="ARBA00023316"/>
    </source>
</evidence>
<keyword evidence="4 7" id="KW-0133">Cell shape</keyword>
<evidence type="ECO:0000313" key="10">
    <source>
        <dbReference type="Proteomes" id="UP000778970"/>
    </source>
</evidence>
<dbReference type="Pfam" id="PF20142">
    <property type="entry name" value="Scaffold"/>
    <property type="match status" value="1"/>
</dbReference>
<dbReference type="GO" id="GO:0071555">
    <property type="term" value="P:cell wall organization"/>
    <property type="evidence" value="ECO:0007669"/>
    <property type="project" value="UniProtKB-UniRule"/>
</dbReference>
<feature type="domain" description="L,D-TPase catalytic" evidence="8">
    <location>
        <begin position="384"/>
        <end position="560"/>
    </location>
</feature>
<accession>A0A934UZS0</accession>
<keyword evidence="5 7" id="KW-0573">Peptidoglycan synthesis</keyword>
<dbReference type="InterPro" id="IPR036365">
    <property type="entry name" value="PGBD-like_sf"/>
</dbReference>
<dbReference type="EMBL" id="NRRE01000020">
    <property type="protein sequence ID" value="MBK1696806.1"/>
    <property type="molecule type" value="Genomic_DNA"/>
</dbReference>
<dbReference type="InterPro" id="IPR002477">
    <property type="entry name" value="Peptidoglycan-bd-like"/>
</dbReference>
<dbReference type="Pfam" id="PF01471">
    <property type="entry name" value="PG_binding_1"/>
    <property type="match status" value="1"/>
</dbReference>
<dbReference type="InterPro" id="IPR036366">
    <property type="entry name" value="PGBDSf"/>
</dbReference>
<dbReference type="PANTHER" id="PTHR41533:SF2">
    <property type="entry name" value="BLR7131 PROTEIN"/>
    <property type="match status" value="1"/>
</dbReference>
<keyword evidence="3" id="KW-0808">Transferase</keyword>
<evidence type="ECO:0000259" key="8">
    <source>
        <dbReference type="PROSITE" id="PS52029"/>
    </source>
</evidence>
<dbReference type="GO" id="GO:0009252">
    <property type="term" value="P:peptidoglycan biosynthetic process"/>
    <property type="evidence" value="ECO:0007669"/>
    <property type="project" value="UniProtKB-KW"/>
</dbReference>
<sequence>MMSGTCGCAPASFSAARAGESGAVSRARAVSTAPRRRTGSKMIRCEKPKPFISRRAEAVTLEIADRCIMLSTRNLGRKSLERMCSLRVGLTVLVVALAPAVSATADQTPPNVLAPTALERQFETGAPDLPRGINPAALRDFYAARDFEPLWLTPGNPRARLLIDRLDAAASEGLRPADYRPADLRADLSANGDTQTRAMLELRLSAQFLHYARDLATGRVRPGTINPNAPTPEAPLESESLLRALAESDHPADVFDSLAPANPAYHRLRRTLADYREIQTAGGWPQIETGRTLEQGMTSARVARIRARLAASQDLTIASDTPDRFDVQLTQAVQRFQERHGLEADGIVGPKTLAAMNLPVASRIAQIEVNMERWRWMPDDLGQRYVLVNLAAQEVELIESGSVRLSMRAVVGKPYRKTPVFSDEITYLEFNPDWTLPPTILRQDVLPELRKDPGYLAAHEMTLYAGWSANAEPLDPKAIDWSQVTPKHFPYKIVQAPGPRNPLGQIKFMFPNTHHIYLHDSPAKSLFNRASRAFSSGCIRVAKPFELADALLDGTPVADRLRPALGLPEVSKYDAYSPPPVWKRTLIDRLLAHGKTTSVRLSEPVPVHLTYSTVWVGEGGTVHFRPDIYDRNRSLSQALADRPVP</sequence>
<dbReference type="SUPFAM" id="SSF47090">
    <property type="entry name" value="PGBD-like"/>
    <property type="match status" value="1"/>
</dbReference>
<reference evidence="9" key="1">
    <citation type="submission" date="2017-08" db="EMBL/GenBank/DDBJ databases">
        <authorList>
            <person name="Imhoff J.F."/>
            <person name="Rahn T."/>
            <person name="Kuenzel S."/>
            <person name="Neulinger S.C."/>
        </authorList>
    </citation>
    <scope>NUCLEOTIDE SEQUENCE</scope>
    <source>
        <strain evidence="9">DSM 9154</strain>
    </source>
</reference>
<gene>
    <name evidence="9" type="ORF">CKO21_06060</name>
</gene>
<name>A0A934UZS0_9PROT</name>
<protein>
    <recommendedName>
        <fullName evidence="8">L,D-TPase catalytic domain-containing protein</fullName>
    </recommendedName>
</protein>
<comment type="similarity">
    <text evidence="2">Belongs to the YkuD family.</text>
</comment>
<evidence type="ECO:0000256" key="1">
    <source>
        <dbReference type="ARBA" id="ARBA00004752"/>
    </source>
</evidence>
<dbReference type="GO" id="GO:0016740">
    <property type="term" value="F:transferase activity"/>
    <property type="evidence" value="ECO:0007669"/>
    <property type="project" value="UniProtKB-KW"/>
</dbReference>
<dbReference type="GO" id="GO:0004180">
    <property type="term" value="F:carboxypeptidase activity"/>
    <property type="evidence" value="ECO:0007669"/>
    <property type="project" value="UniProtKB-ARBA"/>
</dbReference>
<proteinExistence type="inferred from homology"/>
<dbReference type="PANTHER" id="PTHR41533">
    <property type="entry name" value="L,D-TRANSPEPTIDASE HI_1667-RELATED"/>
    <property type="match status" value="1"/>
</dbReference>
<feature type="active site" description="Nucleophile" evidence="7">
    <location>
        <position position="538"/>
    </location>
</feature>
<dbReference type="Proteomes" id="UP000778970">
    <property type="component" value="Unassembled WGS sequence"/>
</dbReference>
<dbReference type="AlphaFoldDB" id="A0A934UZS0"/>
<organism evidence="9 10">
    <name type="scientific">Rhodovibrio salinarum</name>
    <dbReference type="NCBI Taxonomy" id="1087"/>
    <lineage>
        <taxon>Bacteria</taxon>
        <taxon>Pseudomonadati</taxon>
        <taxon>Pseudomonadota</taxon>
        <taxon>Alphaproteobacteria</taxon>
        <taxon>Rhodospirillales</taxon>
        <taxon>Rhodovibrionaceae</taxon>
        <taxon>Rhodovibrio</taxon>
    </lineage>
</organism>
<evidence type="ECO:0000256" key="4">
    <source>
        <dbReference type="ARBA" id="ARBA00022960"/>
    </source>
</evidence>
<keyword evidence="10" id="KW-1185">Reference proteome</keyword>
<comment type="caution">
    <text evidence="9">The sequence shown here is derived from an EMBL/GenBank/DDBJ whole genome shotgun (WGS) entry which is preliminary data.</text>
</comment>
<dbReference type="SUPFAM" id="SSF141523">
    <property type="entry name" value="L,D-transpeptidase catalytic domain-like"/>
    <property type="match status" value="1"/>
</dbReference>
<comment type="pathway">
    <text evidence="1 7">Cell wall biogenesis; peptidoglycan biosynthesis.</text>
</comment>
<evidence type="ECO:0000256" key="3">
    <source>
        <dbReference type="ARBA" id="ARBA00022679"/>
    </source>
</evidence>
<evidence type="ECO:0000256" key="5">
    <source>
        <dbReference type="ARBA" id="ARBA00022984"/>
    </source>
</evidence>
<dbReference type="CDD" id="cd16913">
    <property type="entry name" value="YkuD_like"/>
    <property type="match status" value="1"/>
</dbReference>
<reference evidence="9" key="2">
    <citation type="journal article" date="2020" name="Microorganisms">
        <title>Osmotic Adaptation and Compatible Solute Biosynthesis of Phototrophic Bacteria as Revealed from Genome Analyses.</title>
        <authorList>
            <person name="Imhoff J.F."/>
            <person name="Rahn T."/>
            <person name="Kunzel S."/>
            <person name="Keller A."/>
            <person name="Neulinger S.C."/>
        </authorList>
    </citation>
    <scope>NUCLEOTIDE SEQUENCE</scope>
    <source>
        <strain evidence="9">DSM 9154</strain>
    </source>
</reference>
<dbReference type="InterPro" id="IPR045380">
    <property type="entry name" value="LD_TPept_scaffold_dom"/>
</dbReference>
<evidence type="ECO:0000256" key="7">
    <source>
        <dbReference type="PROSITE-ProRule" id="PRU01373"/>
    </source>
</evidence>
<evidence type="ECO:0000313" key="9">
    <source>
        <dbReference type="EMBL" id="MBK1696806.1"/>
    </source>
</evidence>
<keyword evidence="6 7" id="KW-0961">Cell wall biogenesis/degradation</keyword>
<dbReference type="PROSITE" id="PS52029">
    <property type="entry name" value="LD_TPASE"/>
    <property type="match status" value="1"/>
</dbReference>